<evidence type="ECO:0000313" key="9">
    <source>
        <dbReference type="Proteomes" id="UP000605259"/>
    </source>
</evidence>
<evidence type="ECO:0000256" key="2">
    <source>
        <dbReference type="ARBA" id="ARBA00022475"/>
    </source>
</evidence>
<dbReference type="InterPro" id="IPR051461">
    <property type="entry name" value="UPF0750_membrane"/>
</dbReference>
<dbReference type="Pfam" id="PF02588">
    <property type="entry name" value="YitT_membrane"/>
    <property type="match status" value="1"/>
</dbReference>
<evidence type="ECO:0000256" key="6">
    <source>
        <dbReference type="SAM" id="Phobius"/>
    </source>
</evidence>
<dbReference type="GO" id="GO:0005886">
    <property type="term" value="C:plasma membrane"/>
    <property type="evidence" value="ECO:0007669"/>
    <property type="project" value="UniProtKB-SubCell"/>
</dbReference>
<reference evidence="8" key="2">
    <citation type="submission" date="2020-09" db="EMBL/GenBank/DDBJ databases">
        <authorList>
            <person name="Sun Q."/>
            <person name="Zhou Y."/>
        </authorList>
    </citation>
    <scope>NUCLEOTIDE SEQUENCE</scope>
    <source>
        <strain evidence="8">CGMCC 1.12698</strain>
    </source>
</reference>
<dbReference type="PANTHER" id="PTHR33545:SF5">
    <property type="entry name" value="UPF0750 MEMBRANE PROTEIN YITT"/>
    <property type="match status" value="1"/>
</dbReference>
<feature type="domain" description="DUF2179" evidence="7">
    <location>
        <begin position="238"/>
        <end position="292"/>
    </location>
</feature>
<dbReference type="PANTHER" id="PTHR33545">
    <property type="entry name" value="UPF0750 MEMBRANE PROTEIN YITT-RELATED"/>
    <property type="match status" value="1"/>
</dbReference>
<accession>A0A917AT03</accession>
<keyword evidence="2" id="KW-1003">Cell membrane</keyword>
<dbReference type="Pfam" id="PF10035">
    <property type="entry name" value="DUF2179"/>
    <property type="match status" value="1"/>
</dbReference>
<feature type="transmembrane region" description="Helical" evidence="6">
    <location>
        <begin position="166"/>
        <end position="189"/>
    </location>
</feature>
<dbReference type="Gene3D" id="3.30.70.120">
    <property type="match status" value="1"/>
</dbReference>
<gene>
    <name evidence="8" type="ORF">GCM10007140_24310</name>
</gene>
<evidence type="ECO:0000256" key="1">
    <source>
        <dbReference type="ARBA" id="ARBA00004651"/>
    </source>
</evidence>
<name>A0A917AT03_9BACI</name>
<feature type="transmembrane region" description="Helical" evidence="6">
    <location>
        <begin position="63"/>
        <end position="86"/>
    </location>
</feature>
<dbReference type="RefSeq" id="WP_188388597.1">
    <property type="nucleotide sequence ID" value="NZ_BMFK01000001.1"/>
</dbReference>
<evidence type="ECO:0000256" key="4">
    <source>
        <dbReference type="ARBA" id="ARBA00022989"/>
    </source>
</evidence>
<reference evidence="8" key="1">
    <citation type="journal article" date="2014" name="Int. J. Syst. Evol. Microbiol.">
        <title>Complete genome sequence of Corynebacterium casei LMG S-19264T (=DSM 44701T), isolated from a smear-ripened cheese.</title>
        <authorList>
            <consortium name="US DOE Joint Genome Institute (JGI-PGF)"/>
            <person name="Walter F."/>
            <person name="Albersmeier A."/>
            <person name="Kalinowski J."/>
            <person name="Ruckert C."/>
        </authorList>
    </citation>
    <scope>NUCLEOTIDE SEQUENCE</scope>
    <source>
        <strain evidence="8">CGMCC 1.12698</strain>
    </source>
</reference>
<evidence type="ECO:0000259" key="7">
    <source>
        <dbReference type="Pfam" id="PF10035"/>
    </source>
</evidence>
<dbReference type="EMBL" id="BMFK01000001">
    <property type="protein sequence ID" value="GGE73550.1"/>
    <property type="molecule type" value="Genomic_DNA"/>
</dbReference>
<evidence type="ECO:0000313" key="8">
    <source>
        <dbReference type="EMBL" id="GGE73550.1"/>
    </source>
</evidence>
<dbReference type="InterPro" id="IPR015867">
    <property type="entry name" value="N-reg_PII/ATP_PRibTrfase_C"/>
</dbReference>
<evidence type="ECO:0000256" key="3">
    <source>
        <dbReference type="ARBA" id="ARBA00022692"/>
    </source>
</evidence>
<dbReference type="CDD" id="cd16380">
    <property type="entry name" value="YitT_C"/>
    <property type="match status" value="1"/>
</dbReference>
<organism evidence="8 9">
    <name type="scientific">Priestia taiwanensis</name>
    <dbReference type="NCBI Taxonomy" id="1347902"/>
    <lineage>
        <taxon>Bacteria</taxon>
        <taxon>Bacillati</taxon>
        <taxon>Bacillota</taxon>
        <taxon>Bacilli</taxon>
        <taxon>Bacillales</taxon>
        <taxon>Bacillaceae</taxon>
        <taxon>Priestia</taxon>
    </lineage>
</organism>
<evidence type="ECO:0000256" key="5">
    <source>
        <dbReference type="ARBA" id="ARBA00023136"/>
    </source>
</evidence>
<dbReference type="PIRSF" id="PIRSF006483">
    <property type="entry name" value="Membrane_protein_YitT"/>
    <property type="match status" value="1"/>
</dbReference>
<comment type="caution">
    <text evidence="8">The sequence shown here is derived from an EMBL/GenBank/DDBJ whole genome shotgun (WGS) entry which is preliminary data.</text>
</comment>
<keyword evidence="3 6" id="KW-0812">Transmembrane</keyword>
<sequence length="297" mass="32839">MSKTAKAESIPDALYKLLSLLKVIKLEHIIQFTALFIASIIYALAMNIFIIPHHMLSGGFAGIGMIIGYITGHDIGALIFLLNIPLFLLSYFHLGKKLTLLSVFSIGTSSIAMSFIPVQEATHDILLSAVFGGVLYGVSLGIIFRFSSSMGGFDIIGLIISKYKDVSLGIITFTFNCILLVIAGFIFGWDMTFYTIIAQFVCTKVIDTIHSKHVKLTVMIVTEHGLELKQALLDRCSRGVTMVDAVGAYTNTNKKVLYTVVTRYELSDVKRLIRTVDNHAFVNITQTVEIMGHFKRT</sequence>
<feature type="transmembrane region" description="Helical" evidence="6">
    <location>
        <begin position="98"/>
        <end position="119"/>
    </location>
</feature>
<comment type="subcellular location">
    <subcellularLocation>
        <location evidence="1">Cell membrane</location>
        <topology evidence="1">Multi-pass membrane protein</topology>
    </subcellularLocation>
</comment>
<dbReference type="InterPro" id="IPR003740">
    <property type="entry name" value="YitT"/>
</dbReference>
<keyword evidence="5 6" id="KW-0472">Membrane</keyword>
<feature type="transmembrane region" description="Helical" evidence="6">
    <location>
        <begin position="125"/>
        <end position="146"/>
    </location>
</feature>
<dbReference type="InterPro" id="IPR019264">
    <property type="entry name" value="DUF2179"/>
</dbReference>
<keyword evidence="9" id="KW-1185">Reference proteome</keyword>
<feature type="transmembrane region" description="Helical" evidence="6">
    <location>
        <begin position="29"/>
        <end position="51"/>
    </location>
</feature>
<dbReference type="Proteomes" id="UP000605259">
    <property type="component" value="Unassembled WGS sequence"/>
</dbReference>
<dbReference type="AlphaFoldDB" id="A0A917AT03"/>
<proteinExistence type="predicted"/>
<protein>
    <submittedName>
        <fullName evidence="8">Membrane protein</fullName>
    </submittedName>
</protein>
<keyword evidence="4 6" id="KW-1133">Transmembrane helix</keyword>